<dbReference type="InterPro" id="IPR006089">
    <property type="entry name" value="Acyl-CoA_DH_CS"/>
</dbReference>
<dbReference type="GO" id="GO:0005743">
    <property type="term" value="C:mitochondrial inner membrane"/>
    <property type="evidence" value="ECO:0007669"/>
    <property type="project" value="UniProtKB-SubCell"/>
</dbReference>
<dbReference type="Pfam" id="PF00441">
    <property type="entry name" value="Acyl-CoA_dh_1"/>
    <property type="match status" value="1"/>
</dbReference>
<evidence type="ECO:0000256" key="1">
    <source>
        <dbReference type="ARBA" id="ARBA00001974"/>
    </source>
</evidence>
<evidence type="ECO:0000256" key="5">
    <source>
        <dbReference type="ARBA" id="ARBA00022630"/>
    </source>
</evidence>
<dbReference type="GO" id="GO:0050660">
    <property type="term" value="F:flavin adenine dinucleotide binding"/>
    <property type="evidence" value="ECO:0007669"/>
    <property type="project" value="InterPro"/>
</dbReference>
<dbReference type="PANTHER" id="PTHR43884:SF9">
    <property type="entry name" value="COMPLEX I ASSEMBLY FACTOR ACAD9, MITOCHONDRIAL"/>
    <property type="match status" value="1"/>
</dbReference>
<evidence type="ECO:0000256" key="11">
    <source>
        <dbReference type="ARBA" id="ARBA00023128"/>
    </source>
</evidence>
<feature type="domain" description="ACAD9/ACADV-like C-terminal" evidence="21">
    <location>
        <begin position="508"/>
        <end position="628"/>
    </location>
</feature>
<keyword evidence="12" id="KW-0472">Membrane</keyword>
<comment type="catalytic activity">
    <reaction evidence="15">
        <text>eicosanoyl-CoA + oxidized [electron-transfer flavoprotein] + H(+) = (2E)-eicosenoyl-CoA + reduced [electron-transfer flavoprotein]</text>
        <dbReference type="Rhea" id="RHEA:47236"/>
        <dbReference type="Rhea" id="RHEA-COMP:10685"/>
        <dbReference type="Rhea" id="RHEA-COMP:10686"/>
        <dbReference type="ChEBI" id="CHEBI:15378"/>
        <dbReference type="ChEBI" id="CHEBI:57380"/>
        <dbReference type="ChEBI" id="CHEBI:57692"/>
        <dbReference type="ChEBI" id="CHEBI:58307"/>
        <dbReference type="ChEBI" id="CHEBI:74691"/>
    </reaction>
    <physiologicalReaction direction="left-to-right" evidence="15">
        <dbReference type="Rhea" id="RHEA:47237"/>
    </physiologicalReaction>
</comment>
<feature type="domain" description="Acyl-CoA dehydrogenase/oxidase C-terminal" evidence="18">
    <location>
        <begin position="306"/>
        <end position="453"/>
    </location>
</feature>
<dbReference type="OMA" id="SNICEVH"/>
<dbReference type="PROSITE" id="PS00072">
    <property type="entry name" value="ACYL_COA_DH_1"/>
    <property type="match status" value="1"/>
</dbReference>
<sequence length="639" mass="70327">MLTSKLLKNSSIWKCSTICGRSVSSSQTVDSAKAQTKAATYDDRTSIQAAPKKLGKLEPFVKNLFLGRFDKSVLAYPMALDRERHDTLHQMVVPIEKFFLEDLDSAAIDRNAKIPPEVLQQVKDLGLYGMQIPVEYGGLGLGATEYSRLCEIIANDGSIGVTISAHQAIGFKGLLLEGSEYLKKKYLPGLATGELLAAFCLTEANSGSDAASIQTRATLAEDGKTWLLNGSKMWISNGGTADVMTVFARTEVDGKDKITAFFVERAFGGVTSGAPEDKMGIRGSNTAEVHFDNTPVPAENVIGEVGKGFKLAVTILNSGRFAMGSTTAGVLKRGLGMTLDYAFTRKQFGHTINEFGLIKQKFASAAVNIYAMESMAYHAAGLMDSYEEYDTAVEAAIVKVFSSNQGWILGSELLQIMGGLGYMKSYPYERYLRDGRITLIFEGTNEILRMFIALMGLQHAAPELKTLVQKLRNPFNNPGFVIKTTLRQIRDRNDRPKLIHDLPGYVHPSLKESATSLEYCVERFRFAVQIILSKYGLDVVKPQHQMDVVRLGDMAIDLYAMTSVIARASRAYCDGIHNGEHEMLLARTFCKEAEQRIRRLMSGVQNMGETTDLEYSAIADMLYSKGGYAAQHPLTVEGW</sequence>
<evidence type="ECO:0000313" key="22">
    <source>
        <dbReference type="Proteomes" id="UP000694843"/>
    </source>
</evidence>
<dbReference type="InterPro" id="IPR009100">
    <property type="entry name" value="AcylCoA_DH/oxidase_NM_dom_sf"/>
</dbReference>
<accession>A0A8B7N488</accession>
<dbReference type="Pfam" id="PF02770">
    <property type="entry name" value="Acyl-CoA_dh_M"/>
    <property type="match status" value="1"/>
</dbReference>
<dbReference type="FunFam" id="1.20.140.10:FF:000008">
    <property type="entry name" value="acyl-CoA dehydrogenase family member 9, mitochondrial"/>
    <property type="match status" value="1"/>
</dbReference>
<keyword evidence="10 17" id="KW-0560">Oxidoreductase</keyword>
<dbReference type="AlphaFoldDB" id="A0A8B7N488"/>
<evidence type="ECO:0000256" key="17">
    <source>
        <dbReference type="RuleBase" id="RU362125"/>
    </source>
</evidence>
<evidence type="ECO:0000313" key="23">
    <source>
        <dbReference type="RefSeq" id="XP_018008672.1"/>
    </source>
</evidence>
<evidence type="ECO:0000256" key="7">
    <source>
        <dbReference type="ARBA" id="ARBA00022827"/>
    </source>
</evidence>
<dbReference type="SUPFAM" id="SSF56645">
    <property type="entry name" value="Acyl-CoA dehydrogenase NM domain-like"/>
    <property type="match status" value="1"/>
</dbReference>
<feature type="domain" description="Acyl-CoA oxidase/dehydrogenase middle" evidence="19">
    <location>
        <begin position="198"/>
        <end position="293"/>
    </location>
</feature>
<dbReference type="InterPro" id="IPR046373">
    <property type="entry name" value="Acyl-CoA_Oxase/DH_mid-dom_sf"/>
</dbReference>
<dbReference type="PANTHER" id="PTHR43884">
    <property type="entry name" value="ACYL-COA DEHYDROGENASE"/>
    <property type="match status" value="1"/>
</dbReference>
<comment type="subcellular location">
    <subcellularLocation>
        <location evidence="2">Mitochondrion inner membrane</location>
        <topology evidence="2">Peripheral membrane protein</topology>
    </subcellularLocation>
</comment>
<evidence type="ECO:0000256" key="15">
    <source>
        <dbReference type="ARBA" id="ARBA00049140"/>
    </source>
</evidence>
<keyword evidence="4" id="KW-0597">Phosphoprotein</keyword>
<evidence type="ECO:0000259" key="21">
    <source>
        <dbReference type="Pfam" id="PF21343"/>
    </source>
</evidence>
<comment type="catalytic activity">
    <reaction evidence="16">
        <text>octadecanoyl-CoA + oxidized [electron-transfer flavoprotein] + H(+) = (2E)-octadecenoyl-CoA + reduced [electron-transfer flavoprotein]</text>
        <dbReference type="Rhea" id="RHEA:47240"/>
        <dbReference type="Rhea" id="RHEA-COMP:10685"/>
        <dbReference type="Rhea" id="RHEA-COMP:10686"/>
        <dbReference type="ChEBI" id="CHEBI:15378"/>
        <dbReference type="ChEBI" id="CHEBI:57394"/>
        <dbReference type="ChEBI" id="CHEBI:57692"/>
        <dbReference type="ChEBI" id="CHEBI:58307"/>
        <dbReference type="ChEBI" id="CHEBI:71412"/>
    </reaction>
    <physiologicalReaction direction="left-to-right" evidence="16">
        <dbReference type="Rhea" id="RHEA:47241"/>
    </physiologicalReaction>
</comment>
<dbReference type="InterPro" id="IPR036250">
    <property type="entry name" value="AcylCo_DH-like_C"/>
</dbReference>
<dbReference type="Pfam" id="PF21343">
    <property type="entry name" value="ACAD9-ACADV_C"/>
    <property type="match status" value="1"/>
</dbReference>
<dbReference type="Proteomes" id="UP000694843">
    <property type="component" value="Unplaced"/>
</dbReference>
<feature type="domain" description="Acyl-CoA dehydrogenase/oxidase N-terminal" evidence="20">
    <location>
        <begin position="96"/>
        <end position="194"/>
    </location>
</feature>
<keyword evidence="8" id="KW-0809">Transit peptide</keyword>
<evidence type="ECO:0000256" key="6">
    <source>
        <dbReference type="ARBA" id="ARBA00022792"/>
    </source>
</evidence>
<comment type="cofactor">
    <cofactor evidence="1 17">
        <name>FAD</name>
        <dbReference type="ChEBI" id="CHEBI:57692"/>
    </cofactor>
</comment>
<keyword evidence="5 17" id="KW-0285">Flavoprotein</keyword>
<dbReference type="Gene3D" id="1.10.540.10">
    <property type="entry name" value="Acyl-CoA dehydrogenase/oxidase, N-terminal domain"/>
    <property type="match status" value="1"/>
</dbReference>
<evidence type="ECO:0000256" key="16">
    <source>
        <dbReference type="ARBA" id="ARBA00049224"/>
    </source>
</evidence>
<dbReference type="Pfam" id="PF02771">
    <property type="entry name" value="Acyl-CoA_dh_N"/>
    <property type="match status" value="1"/>
</dbReference>
<evidence type="ECO:0000259" key="20">
    <source>
        <dbReference type="Pfam" id="PF02771"/>
    </source>
</evidence>
<dbReference type="InterPro" id="IPR037069">
    <property type="entry name" value="AcylCoA_DH/ox_N_sf"/>
</dbReference>
<evidence type="ECO:0000256" key="12">
    <source>
        <dbReference type="ARBA" id="ARBA00023136"/>
    </source>
</evidence>
<dbReference type="GO" id="GO:0006631">
    <property type="term" value="P:fatty acid metabolic process"/>
    <property type="evidence" value="ECO:0007669"/>
    <property type="project" value="UniProtKB-ARBA"/>
</dbReference>
<dbReference type="GeneID" id="108666337"/>
<dbReference type="Gene3D" id="2.40.110.10">
    <property type="entry name" value="Butyryl-CoA Dehydrogenase, subunit A, domain 2"/>
    <property type="match status" value="1"/>
</dbReference>
<evidence type="ECO:0000256" key="9">
    <source>
        <dbReference type="ARBA" id="ARBA00022990"/>
    </source>
</evidence>
<keyword evidence="7 17" id="KW-0274">FAD</keyword>
<dbReference type="InterPro" id="IPR013786">
    <property type="entry name" value="AcylCoA_DH/ox_N"/>
</dbReference>
<reference evidence="23" key="1">
    <citation type="submission" date="2025-08" db="UniProtKB">
        <authorList>
            <consortium name="RefSeq"/>
        </authorList>
    </citation>
    <scope>IDENTIFICATION</scope>
    <source>
        <tissue evidence="23">Whole organism</tissue>
    </source>
</reference>
<keyword evidence="6" id="KW-0999">Mitochondrion inner membrane</keyword>
<evidence type="ECO:0000256" key="2">
    <source>
        <dbReference type="ARBA" id="ARBA00004637"/>
    </source>
</evidence>
<keyword evidence="22" id="KW-1185">Reference proteome</keyword>
<dbReference type="GO" id="GO:0003995">
    <property type="term" value="F:acyl-CoA dehydrogenase activity"/>
    <property type="evidence" value="ECO:0007669"/>
    <property type="project" value="InterPro"/>
</dbReference>
<dbReference type="RefSeq" id="XP_018008672.1">
    <property type="nucleotide sequence ID" value="XM_018153183.1"/>
</dbReference>
<evidence type="ECO:0000259" key="19">
    <source>
        <dbReference type="Pfam" id="PF02770"/>
    </source>
</evidence>
<organism evidence="22 23">
    <name type="scientific">Hyalella azteca</name>
    <name type="common">Amphipod</name>
    <dbReference type="NCBI Taxonomy" id="294128"/>
    <lineage>
        <taxon>Eukaryota</taxon>
        <taxon>Metazoa</taxon>
        <taxon>Ecdysozoa</taxon>
        <taxon>Arthropoda</taxon>
        <taxon>Crustacea</taxon>
        <taxon>Multicrustacea</taxon>
        <taxon>Malacostraca</taxon>
        <taxon>Eumalacostraca</taxon>
        <taxon>Peracarida</taxon>
        <taxon>Amphipoda</taxon>
        <taxon>Senticaudata</taxon>
        <taxon>Talitrida</taxon>
        <taxon>Talitroidea</taxon>
        <taxon>Hyalellidae</taxon>
        <taxon>Hyalella</taxon>
    </lineage>
</organism>
<evidence type="ECO:0000259" key="18">
    <source>
        <dbReference type="Pfam" id="PF00441"/>
    </source>
</evidence>
<dbReference type="FunFam" id="1.10.540.10:FF:000001">
    <property type="entry name" value="Very long-chain-specific acyl-CoA dehydrogenase, mitochondrial"/>
    <property type="match status" value="1"/>
</dbReference>
<dbReference type="InterPro" id="IPR049448">
    <property type="entry name" value="ACAD9/ACADV-like_C"/>
</dbReference>
<dbReference type="OrthoDB" id="354at2759"/>
<comment type="similarity">
    <text evidence="3 17">Belongs to the acyl-CoA dehydrogenase family.</text>
</comment>
<dbReference type="InterPro" id="IPR009075">
    <property type="entry name" value="AcylCo_DH/oxidase_C"/>
</dbReference>
<evidence type="ECO:0000256" key="3">
    <source>
        <dbReference type="ARBA" id="ARBA00009347"/>
    </source>
</evidence>
<dbReference type="FunFam" id="2.40.110.10:FF:000006">
    <property type="entry name" value="very long-chain specific acyl-CoA dehydrogenase, mitochondrial"/>
    <property type="match status" value="1"/>
</dbReference>
<keyword evidence="9" id="KW-0007">Acetylation</keyword>
<evidence type="ECO:0000256" key="8">
    <source>
        <dbReference type="ARBA" id="ARBA00022946"/>
    </source>
</evidence>
<dbReference type="InterPro" id="IPR006091">
    <property type="entry name" value="Acyl-CoA_Oxase/DH_mid-dom"/>
</dbReference>
<gene>
    <name evidence="23" type="primary">LOC108666337</name>
</gene>
<keyword evidence="11" id="KW-0496">Mitochondrion</keyword>
<protein>
    <submittedName>
        <fullName evidence="23">Complex I assembly factor ACAD9, mitochondrial</fullName>
    </submittedName>
</protein>
<dbReference type="SUPFAM" id="SSF47203">
    <property type="entry name" value="Acyl-CoA dehydrogenase C-terminal domain-like"/>
    <property type="match status" value="1"/>
</dbReference>
<evidence type="ECO:0000256" key="14">
    <source>
        <dbReference type="ARBA" id="ARBA00049038"/>
    </source>
</evidence>
<evidence type="ECO:0000256" key="10">
    <source>
        <dbReference type="ARBA" id="ARBA00023002"/>
    </source>
</evidence>
<name>A0A8B7N488_HYAAZ</name>
<dbReference type="KEGG" id="hazt:108666337"/>
<evidence type="ECO:0000256" key="4">
    <source>
        <dbReference type="ARBA" id="ARBA00022553"/>
    </source>
</evidence>
<proteinExistence type="inferred from homology"/>
<comment type="catalytic activity">
    <reaction evidence="13">
        <text>oxidized [electron-transfer flavoprotein] + hexadecanoyl-CoA + H(+) = (2E)-hexadecenoyl-CoA + reduced [electron-transfer flavoprotein]</text>
        <dbReference type="Rhea" id="RHEA:43448"/>
        <dbReference type="Rhea" id="RHEA-COMP:10685"/>
        <dbReference type="Rhea" id="RHEA-COMP:10686"/>
        <dbReference type="ChEBI" id="CHEBI:15378"/>
        <dbReference type="ChEBI" id="CHEBI:57379"/>
        <dbReference type="ChEBI" id="CHEBI:57692"/>
        <dbReference type="ChEBI" id="CHEBI:58307"/>
        <dbReference type="ChEBI" id="CHEBI:61526"/>
    </reaction>
    <physiologicalReaction direction="left-to-right" evidence="13">
        <dbReference type="Rhea" id="RHEA:43449"/>
    </physiologicalReaction>
</comment>
<evidence type="ECO:0000256" key="13">
    <source>
        <dbReference type="ARBA" id="ARBA00047916"/>
    </source>
</evidence>
<comment type="catalytic activity">
    <reaction evidence="14">
        <text>tetradecanoyl-CoA + oxidized [electron-transfer flavoprotein] + H(+) = (2E)-tetradecenoyl-CoA + reduced [electron-transfer flavoprotein]</text>
        <dbReference type="Rhea" id="RHEA:47316"/>
        <dbReference type="Rhea" id="RHEA-COMP:10685"/>
        <dbReference type="Rhea" id="RHEA-COMP:10686"/>
        <dbReference type="ChEBI" id="CHEBI:15378"/>
        <dbReference type="ChEBI" id="CHEBI:57385"/>
        <dbReference type="ChEBI" id="CHEBI:57692"/>
        <dbReference type="ChEBI" id="CHEBI:58307"/>
        <dbReference type="ChEBI" id="CHEBI:61405"/>
    </reaction>
    <physiologicalReaction direction="left-to-right" evidence="14">
        <dbReference type="Rhea" id="RHEA:47317"/>
    </physiologicalReaction>
</comment>
<dbReference type="Gene3D" id="1.20.140.10">
    <property type="entry name" value="Butyryl-CoA Dehydrogenase, subunit A, domain 3"/>
    <property type="match status" value="2"/>
</dbReference>